<dbReference type="GO" id="GO:0006259">
    <property type="term" value="P:DNA metabolic process"/>
    <property type="evidence" value="ECO:0007669"/>
    <property type="project" value="UniProtKB-ARBA"/>
</dbReference>
<reference evidence="2 3" key="1">
    <citation type="submission" date="2018-07" db="EMBL/GenBank/DDBJ databases">
        <title>Modular assembly of carbohydrate-degrading microbial communities in the ocean.</title>
        <authorList>
            <person name="Enke T.N."/>
            <person name="Datta M.S."/>
            <person name="Schwartzman J.A."/>
            <person name="Cermak N."/>
            <person name="Schmitz D.A."/>
            <person name="Barrere J."/>
            <person name="Cordero O.X."/>
        </authorList>
    </citation>
    <scope>NUCLEOTIDE SEQUENCE [LARGE SCALE GENOMIC DNA]</scope>
    <source>
        <strain evidence="2 3">C3M10</strain>
    </source>
</reference>
<dbReference type="OrthoDB" id="9803913at2"/>
<organism evidence="2 3">
    <name type="scientific">Phaeobacter gallaeciensis</name>
    <dbReference type="NCBI Taxonomy" id="60890"/>
    <lineage>
        <taxon>Bacteria</taxon>
        <taxon>Pseudomonadati</taxon>
        <taxon>Pseudomonadota</taxon>
        <taxon>Alphaproteobacteria</taxon>
        <taxon>Rhodobacterales</taxon>
        <taxon>Roseobacteraceae</taxon>
        <taxon>Phaeobacter</taxon>
    </lineage>
</organism>
<dbReference type="GO" id="GO:0008408">
    <property type="term" value="F:3'-5' exonuclease activity"/>
    <property type="evidence" value="ECO:0007669"/>
    <property type="project" value="TreeGrafter"/>
</dbReference>
<dbReference type="InterPro" id="IPR012337">
    <property type="entry name" value="RNaseH-like_sf"/>
</dbReference>
<dbReference type="PANTHER" id="PTHR30231:SF42">
    <property type="entry name" value="EXONUCLEASE"/>
    <property type="match status" value="1"/>
</dbReference>
<dbReference type="AlphaFoldDB" id="A0A366X5A0"/>
<dbReference type="GO" id="GO:0003676">
    <property type="term" value="F:nucleic acid binding"/>
    <property type="evidence" value="ECO:0007669"/>
    <property type="project" value="InterPro"/>
</dbReference>
<keyword evidence="2" id="KW-0540">Nuclease</keyword>
<evidence type="ECO:0000313" key="3">
    <source>
        <dbReference type="Proteomes" id="UP000252706"/>
    </source>
</evidence>
<evidence type="ECO:0000313" key="2">
    <source>
        <dbReference type="EMBL" id="RBW60561.1"/>
    </source>
</evidence>
<dbReference type="Proteomes" id="UP000252706">
    <property type="component" value="Unassembled WGS sequence"/>
</dbReference>
<comment type="caution">
    <text evidence="2">The sequence shown here is derived from an EMBL/GenBank/DDBJ whole genome shotgun (WGS) entry which is preliminary data.</text>
</comment>
<dbReference type="InterPro" id="IPR013520">
    <property type="entry name" value="Ribonucl_H"/>
</dbReference>
<dbReference type="Gene3D" id="3.30.420.10">
    <property type="entry name" value="Ribonuclease H-like superfamily/Ribonuclease H"/>
    <property type="match status" value="1"/>
</dbReference>
<dbReference type="GO" id="GO:0005829">
    <property type="term" value="C:cytosol"/>
    <property type="evidence" value="ECO:0007669"/>
    <property type="project" value="TreeGrafter"/>
</dbReference>
<evidence type="ECO:0000259" key="1">
    <source>
        <dbReference type="SMART" id="SM00479"/>
    </source>
</evidence>
<dbReference type="SUPFAM" id="SSF53098">
    <property type="entry name" value="Ribonuclease H-like"/>
    <property type="match status" value="1"/>
</dbReference>
<dbReference type="SMART" id="SM00479">
    <property type="entry name" value="EXOIII"/>
    <property type="match status" value="1"/>
</dbReference>
<keyword evidence="2" id="KW-0269">Exonuclease</keyword>
<proteinExistence type="predicted"/>
<dbReference type="InterPro" id="IPR036397">
    <property type="entry name" value="RNaseH_sf"/>
</dbReference>
<sequence length="194" mass="20968">MLTSLPRDDFRFISLDVETSCGDSASICQIGIACVGSDGDIQTWATYVNPLMSFAPFNIQLHGIGPDTVKDAPTFAEVWVDLLPLLSRHPLVQHSRFDEKAIDAACKSQGLPRPSLVWANSVTIARAAWPELKGNGGHGLGNLKQVLGLEFTHHDAGEDARAAAQVVLKAEAETNTAFHHLAGQKSAFQMAFQF</sequence>
<dbReference type="RefSeq" id="WP_113822111.1">
    <property type="nucleotide sequence ID" value="NZ_QOCE01000011.1"/>
</dbReference>
<dbReference type="Pfam" id="PF00929">
    <property type="entry name" value="RNase_T"/>
    <property type="match status" value="1"/>
</dbReference>
<dbReference type="EMBL" id="QOCE01000011">
    <property type="protein sequence ID" value="RBW60561.1"/>
    <property type="molecule type" value="Genomic_DNA"/>
</dbReference>
<dbReference type="PANTHER" id="PTHR30231">
    <property type="entry name" value="DNA POLYMERASE III SUBUNIT EPSILON"/>
    <property type="match status" value="1"/>
</dbReference>
<feature type="domain" description="Exonuclease" evidence="1">
    <location>
        <begin position="11"/>
        <end position="176"/>
    </location>
</feature>
<name>A0A366X5A0_9RHOB</name>
<keyword evidence="2" id="KW-0378">Hydrolase</keyword>
<gene>
    <name evidence="2" type="ORF">DS909_03825</name>
</gene>
<dbReference type="PROSITE" id="PS51257">
    <property type="entry name" value="PROKAR_LIPOPROTEIN"/>
    <property type="match status" value="1"/>
</dbReference>
<accession>A0A366X5A0</accession>
<protein>
    <submittedName>
        <fullName evidence="2">Exonuclease</fullName>
    </submittedName>
</protein>